<comment type="caution">
    <text evidence="7">The sequence shown here is derived from an EMBL/GenBank/DDBJ whole genome shotgun (WGS) entry which is preliminary data.</text>
</comment>
<evidence type="ECO:0000256" key="2">
    <source>
        <dbReference type="RuleBase" id="RU004003"/>
    </source>
</evidence>
<sequence>MTPRTLLAALLLVFSLPLLAATEVIALNYRTAEEVLSVVQSVLGNEGRVSTYGNQLVVNAPATKIQEVRDLLEQLDTQPRRLLISVDTSESNYQNDRGYSVNGSASAGGVDIQAGEGEINGRDQVRIIRRSTASRGGGTQQVQTTEGYPALIQVGQSVPLTTTTTDPYGGVYNNTEYRDVTRGFYVTASLTGDLVHVSISNNNDRLSQTQPGAINVQSTDTRVTGRLGEWITIGGVNEDSQADQREFLQHRSTQGREDMTLRLKVETMD</sequence>
<evidence type="ECO:0000259" key="6">
    <source>
        <dbReference type="Pfam" id="PF03958"/>
    </source>
</evidence>
<keyword evidence="3" id="KW-0813">Transport</keyword>
<evidence type="ECO:0000256" key="1">
    <source>
        <dbReference type="ARBA" id="ARBA00022729"/>
    </source>
</evidence>
<dbReference type="RefSeq" id="WP_119952134.1">
    <property type="nucleotide sequence ID" value="NZ_QYUR01000001.1"/>
</dbReference>
<evidence type="ECO:0000313" key="8">
    <source>
        <dbReference type="Proteomes" id="UP000284021"/>
    </source>
</evidence>
<proteinExistence type="inferred from homology"/>
<evidence type="ECO:0000259" key="5">
    <source>
        <dbReference type="Pfam" id="PF00263"/>
    </source>
</evidence>
<dbReference type="GO" id="GO:0009279">
    <property type="term" value="C:cell outer membrane"/>
    <property type="evidence" value="ECO:0007669"/>
    <property type="project" value="UniProtKB-SubCell"/>
</dbReference>
<feature type="chain" id="PRO_5019083218" evidence="4">
    <location>
        <begin position="21"/>
        <end position="269"/>
    </location>
</feature>
<protein>
    <submittedName>
        <fullName evidence="7">Secretin</fullName>
    </submittedName>
</protein>
<comment type="similarity">
    <text evidence="2">Belongs to the bacterial secretin family.</text>
</comment>
<feature type="domain" description="NolW-like" evidence="6">
    <location>
        <begin position="22"/>
        <end position="80"/>
    </location>
</feature>
<dbReference type="GO" id="GO:0009306">
    <property type="term" value="P:protein secretion"/>
    <property type="evidence" value="ECO:0007669"/>
    <property type="project" value="InterPro"/>
</dbReference>
<dbReference type="EMBL" id="QYUR01000001">
    <property type="protein sequence ID" value="RJG14608.1"/>
    <property type="molecule type" value="Genomic_DNA"/>
</dbReference>
<name>A0A418XQ84_9PSED</name>
<feature type="signal peptide" evidence="4">
    <location>
        <begin position="1"/>
        <end position="20"/>
    </location>
</feature>
<dbReference type="Gene3D" id="3.30.1370.120">
    <property type="match status" value="1"/>
</dbReference>
<organism evidence="7 8">
    <name type="scientific">Pseudomonas cavernicola</name>
    <dbReference type="NCBI Taxonomy" id="2320866"/>
    <lineage>
        <taxon>Bacteria</taxon>
        <taxon>Pseudomonadati</taxon>
        <taxon>Pseudomonadota</taxon>
        <taxon>Gammaproteobacteria</taxon>
        <taxon>Pseudomonadales</taxon>
        <taxon>Pseudomonadaceae</taxon>
        <taxon>Pseudomonas</taxon>
    </lineage>
</organism>
<feature type="domain" description="Type II/III secretion system secretin-like" evidence="5">
    <location>
        <begin position="139"/>
        <end position="245"/>
    </location>
</feature>
<gene>
    <name evidence="7" type="ORF">D3879_00195</name>
</gene>
<dbReference type="InterPro" id="IPR038591">
    <property type="entry name" value="NolW-like_sf"/>
</dbReference>
<keyword evidence="8" id="KW-1185">Reference proteome</keyword>
<reference evidence="7 8" key="1">
    <citation type="submission" date="2018-09" db="EMBL/GenBank/DDBJ databases">
        <authorList>
            <person name="Zhu H."/>
        </authorList>
    </citation>
    <scope>NUCLEOTIDE SEQUENCE [LARGE SCALE GENOMIC DNA]</scope>
    <source>
        <strain evidence="7 8">K1S02-6</strain>
    </source>
</reference>
<dbReference type="AlphaFoldDB" id="A0A418XQ84"/>
<evidence type="ECO:0000256" key="3">
    <source>
        <dbReference type="RuleBase" id="RU004004"/>
    </source>
</evidence>
<dbReference type="Proteomes" id="UP000284021">
    <property type="component" value="Unassembled WGS sequence"/>
</dbReference>
<evidence type="ECO:0000313" key="7">
    <source>
        <dbReference type="EMBL" id="RJG14608.1"/>
    </source>
</evidence>
<dbReference type="InterPro" id="IPR004846">
    <property type="entry name" value="T2SS/T3SS_dom"/>
</dbReference>
<comment type="subcellular location">
    <subcellularLocation>
        <location evidence="3">Cell outer membrane</location>
    </subcellularLocation>
</comment>
<keyword evidence="1 4" id="KW-0732">Signal</keyword>
<dbReference type="InterPro" id="IPR005644">
    <property type="entry name" value="NolW-like"/>
</dbReference>
<dbReference type="Pfam" id="PF03958">
    <property type="entry name" value="Secretin_N"/>
    <property type="match status" value="1"/>
</dbReference>
<evidence type="ECO:0000256" key="4">
    <source>
        <dbReference type="SAM" id="SignalP"/>
    </source>
</evidence>
<dbReference type="Pfam" id="PF00263">
    <property type="entry name" value="Secretin"/>
    <property type="match status" value="1"/>
</dbReference>
<accession>A0A418XQ84</accession>
<dbReference type="OrthoDB" id="5608150at2"/>